<feature type="compositionally biased region" description="Polar residues" evidence="3">
    <location>
        <begin position="665"/>
        <end position="676"/>
    </location>
</feature>
<dbReference type="InterPro" id="IPR016035">
    <property type="entry name" value="Acyl_Trfase/lysoPLipase"/>
</dbReference>
<evidence type="ECO:0000256" key="2">
    <source>
        <dbReference type="PROSITE-ProRule" id="PRU01161"/>
    </source>
</evidence>
<keyword evidence="2" id="KW-0442">Lipid degradation</keyword>
<feature type="compositionally biased region" description="Acidic residues" evidence="3">
    <location>
        <begin position="606"/>
        <end position="623"/>
    </location>
</feature>
<dbReference type="CDD" id="cd07204">
    <property type="entry name" value="Pat_PNPLA_like"/>
    <property type="match status" value="1"/>
</dbReference>
<dbReference type="Proteomes" id="UP000614601">
    <property type="component" value="Unassembled WGS sequence"/>
</dbReference>
<dbReference type="PROSITE" id="PS51635">
    <property type="entry name" value="PNPLA"/>
    <property type="match status" value="1"/>
</dbReference>
<feature type="region of interest" description="Disordered" evidence="3">
    <location>
        <begin position="1"/>
        <end position="47"/>
    </location>
</feature>
<dbReference type="OrthoDB" id="197155at2759"/>
<dbReference type="InterPro" id="IPR033562">
    <property type="entry name" value="PLPL"/>
</dbReference>
<dbReference type="PANTHER" id="PTHR12406">
    <property type="entry name" value="CALCIUM-INDEPENDENT PHOSPHOLIPASE A2 IPLA2 -RELATED"/>
    <property type="match status" value="1"/>
</dbReference>
<dbReference type="GO" id="GO:0019433">
    <property type="term" value="P:triglyceride catabolic process"/>
    <property type="evidence" value="ECO:0007669"/>
    <property type="project" value="TreeGrafter"/>
</dbReference>
<name>A0A811KGN0_9BILA</name>
<keyword evidence="2" id="KW-0378">Hydrolase</keyword>
<dbReference type="EMBL" id="CAJFDH010000003">
    <property type="protein sequence ID" value="CAD5214342.1"/>
    <property type="molecule type" value="Genomic_DNA"/>
</dbReference>
<evidence type="ECO:0000313" key="5">
    <source>
        <dbReference type="EMBL" id="CAD5214342.1"/>
    </source>
</evidence>
<dbReference type="EMBL" id="CAJFCW020000003">
    <property type="protein sequence ID" value="CAG9102574.1"/>
    <property type="molecule type" value="Genomic_DNA"/>
</dbReference>
<gene>
    <name evidence="5" type="ORF">BOKJ2_LOCUS5545</name>
</gene>
<feature type="compositionally biased region" description="Polar residues" evidence="3">
    <location>
        <begin position="729"/>
        <end position="745"/>
    </location>
</feature>
<feature type="active site" description="Proton acceptor" evidence="2">
    <location>
        <position position="224"/>
    </location>
</feature>
<evidence type="ECO:0000256" key="3">
    <source>
        <dbReference type="SAM" id="MobiDB-lite"/>
    </source>
</evidence>
<evidence type="ECO:0000259" key="4">
    <source>
        <dbReference type="PROSITE" id="PS51635"/>
    </source>
</evidence>
<protein>
    <recommendedName>
        <fullName evidence="4">PNPLA domain-containing protein</fullName>
    </recommendedName>
</protein>
<comment type="caution">
    <text evidence="5">The sequence shown here is derived from an EMBL/GenBank/DDBJ whole genome shotgun (WGS) entry which is preliminary data.</text>
</comment>
<dbReference type="GO" id="GO:0055088">
    <property type="term" value="P:lipid homeostasis"/>
    <property type="evidence" value="ECO:0007669"/>
    <property type="project" value="TreeGrafter"/>
</dbReference>
<evidence type="ECO:0000256" key="1">
    <source>
        <dbReference type="ARBA" id="ARBA00023098"/>
    </source>
</evidence>
<feature type="region of interest" description="Disordered" evidence="3">
    <location>
        <begin position="550"/>
        <end position="700"/>
    </location>
</feature>
<dbReference type="GO" id="GO:0016020">
    <property type="term" value="C:membrane"/>
    <property type="evidence" value="ECO:0007669"/>
    <property type="project" value="TreeGrafter"/>
</dbReference>
<keyword evidence="1 2" id="KW-0443">Lipid metabolism</keyword>
<dbReference type="GO" id="GO:0004806">
    <property type="term" value="F:triacylglycerol lipase activity"/>
    <property type="evidence" value="ECO:0007669"/>
    <property type="project" value="TreeGrafter"/>
</dbReference>
<evidence type="ECO:0000313" key="6">
    <source>
        <dbReference type="Proteomes" id="UP000614601"/>
    </source>
</evidence>
<feature type="compositionally biased region" description="Polar residues" evidence="3">
    <location>
        <begin position="574"/>
        <end position="590"/>
    </location>
</feature>
<feature type="short sequence motif" description="DGA/G" evidence="2">
    <location>
        <begin position="224"/>
        <end position="226"/>
    </location>
</feature>
<dbReference type="Pfam" id="PF01734">
    <property type="entry name" value="Patatin"/>
    <property type="match status" value="1"/>
</dbReference>
<organism evidence="5 6">
    <name type="scientific">Bursaphelenchus okinawaensis</name>
    <dbReference type="NCBI Taxonomy" id="465554"/>
    <lineage>
        <taxon>Eukaryota</taxon>
        <taxon>Metazoa</taxon>
        <taxon>Ecdysozoa</taxon>
        <taxon>Nematoda</taxon>
        <taxon>Chromadorea</taxon>
        <taxon>Rhabditida</taxon>
        <taxon>Tylenchina</taxon>
        <taxon>Tylenchomorpha</taxon>
        <taxon>Aphelenchoidea</taxon>
        <taxon>Aphelenchoididae</taxon>
        <taxon>Bursaphelenchus</taxon>
    </lineage>
</organism>
<dbReference type="SUPFAM" id="SSF52151">
    <property type="entry name" value="FabD/lysophospholipase-like"/>
    <property type="match status" value="1"/>
</dbReference>
<proteinExistence type="predicted"/>
<dbReference type="GO" id="GO:0005737">
    <property type="term" value="C:cytoplasm"/>
    <property type="evidence" value="ECO:0007669"/>
    <property type="project" value="TreeGrafter"/>
</dbReference>
<keyword evidence="6" id="KW-1185">Reference proteome</keyword>
<comment type="caution">
    <text evidence="2">Lacks conserved residue(s) required for the propagation of feature annotation.</text>
</comment>
<feature type="compositionally biased region" description="Basic and acidic residues" evidence="3">
    <location>
        <begin position="642"/>
        <end position="655"/>
    </location>
</feature>
<feature type="active site" description="Nucleophile" evidence="2">
    <location>
        <position position="105"/>
    </location>
</feature>
<dbReference type="Gene3D" id="3.40.1090.10">
    <property type="entry name" value="Cytosolic phospholipase A2 catalytic domain"/>
    <property type="match status" value="2"/>
</dbReference>
<dbReference type="InterPro" id="IPR002641">
    <property type="entry name" value="PNPLA_dom"/>
</dbReference>
<feature type="region of interest" description="Disordered" evidence="3">
    <location>
        <begin position="728"/>
        <end position="748"/>
    </location>
</feature>
<reference evidence="5" key="1">
    <citation type="submission" date="2020-09" db="EMBL/GenBank/DDBJ databases">
        <authorList>
            <person name="Kikuchi T."/>
        </authorList>
    </citation>
    <scope>NUCLEOTIDE SEQUENCE</scope>
    <source>
        <strain evidence="5">SH1</strain>
    </source>
</reference>
<accession>A0A811KGN0</accession>
<feature type="short sequence motif" description="GXSXG" evidence="2">
    <location>
        <begin position="103"/>
        <end position="107"/>
    </location>
</feature>
<dbReference type="GO" id="GO:0005811">
    <property type="term" value="C:lipid droplet"/>
    <property type="evidence" value="ECO:0007669"/>
    <property type="project" value="TreeGrafter"/>
</dbReference>
<dbReference type="PANTHER" id="PTHR12406:SF41">
    <property type="entry name" value="BRUMMER, ISOFORM B-RELATED"/>
    <property type="match status" value="1"/>
</dbReference>
<dbReference type="AlphaFoldDB" id="A0A811KGN0"/>
<sequence length="790" mass="87138">MAIQENGGSLPRKPSVRFELNATEETDPVQSPVKEAPNATPNIPKSPNCCRKLSGSSTPTKFADPSKINLSFAGCGFLCVYHAGVCAAIKEYAPQLSKNKVYGASAGAIVGAGVICNVCVSAATSMMLQAASEAQRGTLKTLNPNFDLSGIVRKGLELNLPPDAHVQCTGRLFISLTRVSDYKNVMVSEYATRDELIQAIVCSSFIPIISGVRPPKFRGVEYVDGGLSNNQPIGDEYTLTVSPFAGEHDICPSDRDSASLLGIDFSNTNIRMTTGNLFRMITCFFPPSLDICSNICRQGFQDALVLLTKKGLAPCVRCLTIQSNVLPIPEYKNSFMSSRVRTASIVSNPSRLRLASECEKCYESEFYPEDATALFPSVLQTAFGEAKKAESRLFTYLNSFRIYRYSRRLMAPAILPFELAMYTAKTVQSWIYPKSAVDYFTQRLQATVELVQSILDAAQSSSSIKSPPSYRIGLAEVERRQSSLPSRRPSKVPNAYAALENREGELYDEGSADELVRYSNEHDAVLAYHYMDEKNQVQVCQIYDVNNPDLQRPCHGSCSRRNSTNSRPPPSNPKQMSSAGQRRTHQNSQPPVVEEEEDLRFIGGHDEDDIEPTMEMESLEEVPESSKSPINGEDSGLSLTEDSNHPEYNVKKRDACCSPIRRQDQQQQARHNNNNTGDKEARSSLNANRPSRASLFDGRSSQLNAELAQSGSLTSLLRRHTMGTGMKQKYNQNRHSMGSTKSINSGPAAYHYWPPISSDSEQDGNDTFFIPMRARSASSNAYDGEPEQSD</sequence>
<feature type="domain" description="PNPLA" evidence="4">
    <location>
        <begin position="70"/>
        <end position="237"/>
    </location>
</feature>
<dbReference type="Proteomes" id="UP000783686">
    <property type="component" value="Unassembled WGS sequence"/>
</dbReference>